<comment type="function">
    <text evidence="5">Chaperone involved in the maturation of iron-sulfur cluster-containing proteins. Has a low intrinsic ATPase activity which is markedly stimulated by HscB.</text>
</comment>
<dbReference type="PROSITE" id="PS01036">
    <property type="entry name" value="HSP70_3"/>
    <property type="match status" value="1"/>
</dbReference>
<dbReference type="GO" id="GO:0016887">
    <property type="term" value="F:ATP hydrolysis activity"/>
    <property type="evidence" value="ECO:0007669"/>
    <property type="project" value="UniProtKB-UniRule"/>
</dbReference>
<evidence type="ECO:0000313" key="8">
    <source>
        <dbReference type="Proteomes" id="UP000288127"/>
    </source>
</evidence>
<dbReference type="Gene3D" id="2.60.34.10">
    <property type="entry name" value="Substrate Binding Domain Of DNAk, Chain A, domain 1"/>
    <property type="match status" value="1"/>
</dbReference>
<dbReference type="HAMAP" id="MF_00679">
    <property type="entry name" value="HscA"/>
    <property type="match status" value="1"/>
</dbReference>
<dbReference type="GO" id="GO:0140662">
    <property type="term" value="F:ATP-dependent protein folding chaperone"/>
    <property type="evidence" value="ECO:0007669"/>
    <property type="project" value="InterPro"/>
</dbReference>
<dbReference type="PROSITE" id="PS00297">
    <property type="entry name" value="HSP70_1"/>
    <property type="match status" value="1"/>
</dbReference>
<reference evidence="8" key="1">
    <citation type="journal article" date="2018" name="Front. Microbiol.">
        <title>Genome-Based Analysis Reveals the Taxonomy and Diversity of the Family Idiomarinaceae.</title>
        <authorList>
            <person name="Liu Y."/>
            <person name="Lai Q."/>
            <person name="Shao Z."/>
        </authorList>
    </citation>
    <scope>NUCLEOTIDE SEQUENCE [LARGE SCALE GENOMIC DNA]</scope>
    <source>
        <strain evidence="8">PIM1</strain>
    </source>
</reference>
<comment type="caution">
    <text evidence="7">The sequence shown here is derived from an EMBL/GenBank/DDBJ whole genome shotgun (WGS) entry which is preliminary data.</text>
</comment>
<dbReference type="InterPro" id="IPR029048">
    <property type="entry name" value="HSP70_C_sf"/>
</dbReference>
<keyword evidence="3 5" id="KW-0067">ATP-binding</keyword>
<sequence length="660" mass="70611">MALLQIAEPGQSTAPHQHRLAAGIDLGTTNSLVASVRSGEAQVLRDEQDRAILPSVVYYGANEVLTGHEALAKHADKSIDTENTIVSVKRFIGRTIADVQKNFSNLPYRMSETDNGVPVFHTAAGEKNAVEVSADILRTLAARAEASLGGELTGVVITVPAYFDEAQRQSTKDAAQLAGLKVLRLLNEPTAAAVAYGLDSGREGLIAVYDLGGGTFDISILRLQGGVFEVLATGGDSALGGDDFDQLIVNWLKQEWQLPDNVDARTERDLVNAAKAAKELLTDVNSVVARRSTPGGAQHRESRIDAQSSLDGETIVIEPCSDAEPITDSRRATPGYSVLTRDKLNELIEPLVRRTLSACRRALKDADVSADEILDVVMVGGSTRVPRIREAVGEFFGREPLTSIDPDQVVAIGAAVQADILAGNKPDSDMLLLDVIPLSLGLETMGGLVEKVIARNTTIPVAKAQEFTTFKDGQTAMMIHVVQGERELVDDCRSLARFVLTDIPPMAAGAAHIRVTFQVDADGLLSVTAMEKSSGVTASVQVKPSYGLGDDDITKMIQSSMTNAKEDMAARMLREQQVEADRVLEALSSALAADGALLSENERETLDTAMEALRIARNGTDTDAIEKAIEAVDKASDDFAARRMDESIRKALSGSKVDEL</sequence>
<comment type="similarity">
    <text evidence="1 5 6">Belongs to the heat shock protein 70 family.</text>
</comment>
<dbReference type="SUPFAM" id="SSF100920">
    <property type="entry name" value="Heat shock protein 70kD (HSP70), peptide-binding domain"/>
    <property type="match status" value="1"/>
</dbReference>
<dbReference type="Gene3D" id="1.20.1270.10">
    <property type="match status" value="1"/>
</dbReference>
<keyword evidence="4 5" id="KW-0143">Chaperone</keyword>
<keyword evidence="2 5" id="KW-0547">Nucleotide-binding</keyword>
<dbReference type="GO" id="GO:0051082">
    <property type="term" value="F:unfolded protein binding"/>
    <property type="evidence" value="ECO:0007669"/>
    <property type="project" value="InterPro"/>
</dbReference>
<dbReference type="PRINTS" id="PR00301">
    <property type="entry name" value="HEATSHOCK70"/>
</dbReference>
<dbReference type="Pfam" id="PF00012">
    <property type="entry name" value="HSP70"/>
    <property type="match status" value="2"/>
</dbReference>
<organism evidence="7 8">
    <name type="scientific">Pseudidiomarina marina</name>
    <dbReference type="NCBI Taxonomy" id="502366"/>
    <lineage>
        <taxon>Bacteria</taxon>
        <taxon>Pseudomonadati</taxon>
        <taxon>Pseudomonadota</taxon>
        <taxon>Gammaproteobacteria</taxon>
        <taxon>Alteromonadales</taxon>
        <taxon>Idiomarinaceae</taxon>
        <taxon>Pseudidiomarina</taxon>
    </lineage>
</organism>
<evidence type="ECO:0000313" key="7">
    <source>
        <dbReference type="EMBL" id="RUO59672.1"/>
    </source>
</evidence>
<dbReference type="CDD" id="cd10236">
    <property type="entry name" value="ASKHA_NBD_HSP70_HscA"/>
    <property type="match status" value="1"/>
</dbReference>
<dbReference type="InterPro" id="IPR029047">
    <property type="entry name" value="HSP70_peptide-bd_sf"/>
</dbReference>
<dbReference type="Gene3D" id="3.30.420.40">
    <property type="match status" value="2"/>
</dbReference>
<dbReference type="Gene3D" id="3.90.640.10">
    <property type="entry name" value="Actin, Chain A, domain 4"/>
    <property type="match status" value="1"/>
</dbReference>
<dbReference type="SUPFAM" id="SSF53067">
    <property type="entry name" value="Actin-like ATPase domain"/>
    <property type="match status" value="2"/>
</dbReference>
<dbReference type="FunFam" id="3.30.420.40:FF:000046">
    <property type="entry name" value="Chaperone protein HscA"/>
    <property type="match status" value="1"/>
</dbReference>
<dbReference type="AlphaFoldDB" id="A0A432YFE3"/>
<dbReference type="RefSeq" id="WP_126759441.1">
    <property type="nucleotide sequence ID" value="NZ_PIPZ01000002.1"/>
</dbReference>
<accession>A0A432YFE3</accession>
<dbReference type="PANTHER" id="PTHR19375">
    <property type="entry name" value="HEAT SHOCK PROTEIN 70KDA"/>
    <property type="match status" value="1"/>
</dbReference>
<dbReference type="InterPro" id="IPR018181">
    <property type="entry name" value="Heat_shock_70_CS"/>
</dbReference>
<name>A0A432YFE3_9GAMM</name>
<dbReference type="InterPro" id="IPR042039">
    <property type="entry name" value="HscA_NBD"/>
</dbReference>
<dbReference type="InterPro" id="IPR010236">
    <property type="entry name" value="ISC_FeS_clus_asmbl_HscA"/>
</dbReference>
<dbReference type="EMBL" id="PIPZ01000002">
    <property type="protein sequence ID" value="RUO59672.1"/>
    <property type="molecule type" value="Genomic_DNA"/>
</dbReference>
<protein>
    <recommendedName>
        <fullName evidence="5">Chaperone protein HscA homolog</fullName>
    </recommendedName>
</protein>
<evidence type="ECO:0000256" key="3">
    <source>
        <dbReference type="ARBA" id="ARBA00022840"/>
    </source>
</evidence>
<dbReference type="OrthoDB" id="9766019at2"/>
<dbReference type="SUPFAM" id="SSF100934">
    <property type="entry name" value="Heat shock protein 70kD (HSP70), C-terminal subdomain"/>
    <property type="match status" value="1"/>
</dbReference>
<evidence type="ECO:0000256" key="2">
    <source>
        <dbReference type="ARBA" id="ARBA00022741"/>
    </source>
</evidence>
<dbReference type="InterPro" id="IPR013126">
    <property type="entry name" value="Hsp_70_fam"/>
</dbReference>
<dbReference type="GO" id="GO:0005524">
    <property type="term" value="F:ATP binding"/>
    <property type="evidence" value="ECO:0007669"/>
    <property type="project" value="UniProtKB-KW"/>
</dbReference>
<evidence type="ECO:0000256" key="4">
    <source>
        <dbReference type="ARBA" id="ARBA00023186"/>
    </source>
</evidence>
<dbReference type="InterPro" id="IPR043129">
    <property type="entry name" value="ATPase_NBD"/>
</dbReference>
<evidence type="ECO:0000256" key="6">
    <source>
        <dbReference type="RuleBase" id="RU003322"/>
    </source>
</evidence>
<gene>
    <name evidence="5 7" type="primary">hscA</name>
    <name evidence="7" type="ORF">CWI76_05915</name>
</gene>
<dbReference type="FunFam" id="2.60.34.10:FF:000005">
    <property type="entry name" value="Chaperone protein HscA homolog"/>
    <property type="match status" value="1"/>
</dbReference>
<keyword evidence="8" id="KW-1185">Reference proteome</keyword>
<dbReference type="PROSITE" id="PS00329">
    <property type="entry name" value="HSP70_2"/>
    <property type="match status" value="1"/>
</dbReference>
<dbReference type="Proteomes" id="UP000288127">
    <property type="component" value="Unassembled WGS sequence"/>
</dbReference>
<evidence type="ECO:0000256" key="1">
    <source>
        <dbReference type="ARBA" id="ARBA00007381"/>
    </source>
</evidence>
<dbReference type="GO" id="GO:0016226">
    <property type="term" value="P:iron-sulfur cluster assembly"/>
    <property type="evidence" value="ECO:0007669"/>
    <property type="project" value="InterPro"/>
</dbReference>
<evidence type="ECO:0000256" key="5">
    <source>
        <dbReference type="HAMAP-Rule" id="MF_00679"/>
    </source>
</evidence>
<proteinExistence type="inferred from homology"/>